<evidence type="ECO:0000256" key="6">
    <source>
        <dbReference type="ARBA" id="ARBA00018637"/>
    </source>
</evidence>
<dbReference type="PANTHER" id="PTHR32282">
    <property type="entry name" value="BINDING PROTEIN TRANSPEPTIDASE, PUTATIVE-RELATED"/>
    <property type="match status" value="1"/>
</dbReference>
<keyword evidence="12" id="KW-0378">Hydrolase</keyword>
<keyword evidence="8" id="KW-0121">Carboxypeptidase</keyword>
<dbReference type="EMBL" id="CP031222">
    <property type="protein sequence ID" value="AXI02216.1"/>
    <property type="molecule type" value="Genomic_DNA"/>
</dbReference>
<dbReference type="SUPFAM" id="SSF53955">
    <property type="entry name" value="Lysozyme-like"/>
    <property type="match status" value="1"/>
</dbReference>
<dbReference type="GO" id="GO:0071555">
    <property type="term" value="P:cell wall organization"/>
    <property type="evidence" value="ECO:0007669"/>
    <property type="project" value="UniProtKB-UniRule"/>
</dbReference>
<reference evidence="31 32" key="1">
    <citation type="submission" date="2018-07" db="EMBL/GenBank/DDBJ databases">
        <title>Genome sequencing of Moraxellaceae gen. HYN0046.</title>
        <authorList>
            <person name="Kim M."/>
            <person name="Yi H."/>
        </authorList>
    </citation>
    <scope>NUCLEOTIDE SEQUENCE [LARGE SCALE GENOMIC DNA]</scope>
    <source>
        <strain evidence="31 32">HYN0046</strain>
    </source>
</reference>
<evidence type="ECO:0000256" key="23">
    <source>
        <dbReference type="NCBIfam" id="TIGR02071"/>
    </source>
</evidence>
<keyword evidence="9" id="KW-0645">Protease</keyword>
<comment type="similarity">
    <text evidence="5 24">In the N-terminal section; belongs to the glycosyltransferase 51 family.</text>
</comment>
<dbReference type="InterPro" id="IPR012338">
    <property type="entry name" value="Beta-lactam/transpept-like"/>
</dbReference>
<dbReference type="GO" id="GO:0009274">
    <property type="term" value="C:peptidoglycan-based cell wall"/>
    <property type="evidence" value="ECO:0007669"/>
    <property type="project" value="UniProtKB-UniRule"/>
</dbReference>
<dbReference type="Gene3D" id="3.30.2060.10">
    <property type="entry name" value="Penicillin-binding protein 1b domain"/>
    <property type="match status" value="1"/>
</dbReference>
<dbReference type="GO" id="GO:0009002">
    <property type="term" value="F:serine-type D-Ala-D-Ala carboxypeptidase activity"/>
    <property type="evidence" value="ECO:0007669"/>
    <property type="project" value="UniProtKB-EC"/>
</dbReference>
<dbReference type="GO" id="GO:0005886">
    <property type="term" value="C:plasma membrane"/>
    <property type="evidence" value="ECO:0007669"/>
    <property type="project" value="UniProtKB-SubCell"/>
</dbReference>
<dbReference type="OrthoDB" id="9766909at2"/>
<comment type="similarity">
    <text evidence="4 24">In the C-terminal section; belongs to the transpeptidase family.</text>
</comment>
<dbReference type="FunFam" id="1.10.3810.10:FF:000002">
    <property type="entry name" value="Penicillin-binding protein 1B"/>
    <property type="match status" value="1"/>
</dbReference>
<keyword evidence="13 24" id="KW-0133">Cell shape</keyword>
<gene>
    <name evidence="31" type="primary">mrcB</name>
    <name evidence="31" type="ORF">HYN46_04765</name>
</gene>
<evidence type="ECO:0000256" key="19">
    <source>
        <dbReference type="ARBA" id="ARBA00032454"/>
    </source>
</evidence>
<dbReference type="GO" id="GO:0009252">
    <property type="term" value="P:peptidoglycan biosynthetic process"/>
    <property type="evidence" value="ECO:0007669"/>
    <property type="project" value="UniProtKB-UniRule"/>
</dbReference>
<dbReference type="InterPro" id="IPR001460">
    <property type="entry name" value="PCN-bd_Tpept"/>
</dbReference>
<keyword evidence="18 24" id="KW-0961">Cell wall biogenesis/degradation</keyword>
<comment type="subcellular location">
    <subcellularLocation>
        <location evidence="2">Cell membrane</location>
    </subcellularLocation>
</comment>
<dbReference type="GO" id="GO:0008955">
    <property type="term" value="F:peptidoglycan glycosyltransferase activity"/>
    <property type="evidence" value="ECO:0007669"/>
    <property type="project" value="UniProtKB-UniRule"/>
</dbReference>
<keyword evidence="16" id="KW-0046">Antibiotic resistance</keyword>
<keyword evidence="15 27" id="KW-0472">Membrane</keyword>
<dbReference type="Gene3D" id="3.40.710.10">
    <property type="entry name" value="DD-peptidase/beta-lactamase superfamily"/>
    <property type="match status" value="1"/>
</dbReference>
<keyword evidence="32" id="KW-1185">Reference proteome</keyword>
<evidence type="ECO:0000256" key="5">
    <source>
        <dbReference type="ARBA" id="ARBA00007739"/>
    </source>
</evidence>
<feature type="region of interest" description="Disordered" evidence="26">
    <location>
        <begin position="762"/>
        <end position="813"/>
    </location>
</feature>
<dbReference type="Pfam" id="PF00912">
    <property type="entry name" value="Transgly"/>
    <property type="match status" value="1"/>
</dbReference>
<feature type="domain" description="Glycosyl transferase family 51" evidence="29">
    <location>
        <begin position="159"/>
        <end position="328"/>
    </location>
</feature>
<dbReference type="GO" id="GO:0008360">
    <property type="term" value="P:regulation of cell shape"/>
    <property type="evidence" value="ECO:0007669"/>
    <property type="project" value="UniProtKB-UniRule"/>
</dbReference>
<dbReference type="InterPro" id="IPR050396">
    <property type="entry name" value="Glycosyltr_51/Transpeptidase"/>
</dbReference>
<evidence type="ECO:0000256" key="4">
    <source>
        <dbReference type="ARBA" id="ARBA00007090"/>
    </source>
</evidence>
<dbReference type="Pfam" id="PF00905">
    <property type="entry name" value="Transpeptidase"/>
    <property type="match status" value="1"/>
</dbReference>
<dbReference type="Pfam" id="PF14814">
    <property type="entry name" value="UB2H"/>
    <property type="match status" value="1"/>
</dbReference>
<evidence type="ECO:0000256" key="25">
    <source>
        <dbReference type="PIRSR" id="PIRSR002799-1"/>
    </source>
</evidence>
<evidence type="ECO:0000256" key="2">
    <source>
        <dbReference type="ARBA" id="ARBA00004236"/>
    </source>
</evidence>
<feature type="transmembrane region" description="Helical" evidence="27">
    <location>
        <begin position="7"/>
        <end position="31"/>
    </location>
</feature>
<evidence type="ECO:0000256" key="10">
    <source>
        <dbReference type="ARBA" id="ARBA00022676"/>
    </source>
</evidence>
<dbReference type="GO" id="GO:0030288">
    <property type="term" value="C:outer membrane-bounded periplasmic space"/>
    <property type="evidence" value="ECO:0007669"/>
    <property type="project" value="TreeGrafter"/>
</dbReference>
<feature type="domain" description="Bifunctional transglycosylase second" evidence="30">
    <location>
        <begin position="59"/>
        <end position="146"/>
    </location>
</feature>
<dbReference type="Proteomes" id="UP000253940">
    <property type="component" value="Chromosome"/>
</dbReference>
<evidence type="ECO:0000259" key="30">
    <source>
        <dbReference type="Pfam" id="PF14814"/>
    </source>
</evidence>
<evidence type="ECO:0000256" key="8">
    <source>
        <dbReference type="ARBA" id="ARBA00022645"/>
    </source>
</evidence>
<evidence type="ECO:0000256" key="14">
    <source>
        <dbReference type="ARBA" id="ARBA00022984"/>
    </source>
</evidence>
<dbReference type="GO" id="GO:0046677">
    <property type="term" value="P:response to antibiotic"/>
    <property type="evidence" value="ECO:0007669"/>
    <property type="project" value="UniProtKB-UniRule"/>
</dbReference>
<organism evidence="31 32">
    <name type="scientific">Aquirhabdus parva</name>
    <dbReference type="NCBI Taxonomy" id="2283318"/>
    <lineage>
        <taxon>Bacteria</taxon>
        <taxon>Pseudomonadati</taxon>
        <taxon>Pseudomonadota</taxon>
        <taxon>Gammaproteobacteria</taxon>
        <taxon>Moraxellales</taxon>
        <taxon>Moraxellaceae</taxon>
        <taxon>Aquirhabdus</taxon>
    </lineage>
</organism>
<feature type="active site" description="Acyl-ester intermediate; for transpeptidase activity" evidence="25">
    <location>
        <position position="460"/>
    </location>
</feature>
<keyword evidence="17" id="KW-0511">Multifunctional enzyme</keyword>
<protein>
    <recommendedName>
        <fullName evidence="6 23">Penicillin-binding protein 1B</fullName>
        <shortName evidence="24">PBP-1b</shortName>
        <shortName evidence="24">PBP1b</shortName>
    </recommendedName>
    <alternativeName>
        <fullName evidence="19 24">Murein polymerase</fullName>
    </alternativeName>
</protein>
<dbReference type="SUPFAM" id="SSF56601">
    <property type="entry name" value="beta-lactamase/transpeptidase-like"/>
    <property type="match status" value="1"/>
</dbReference>
<evidence type="ECO:0000259" key="29">
    <source>
        <dbReference type="Pfam" id="PF00912"/>
    </source>
</evidence>
<keyword evidence="27" id="KW-1133">Transmembrane helix</keyword>
<evidence type="ECO:0000256" key="18">
    <source>
        <dbReference type="ARBA" id="ARBA00023316"/>
    </source>
</evidence>
<evidence type="ECO:0000256" key="20">
    <source>
        <dbReference type="ARBA" id="ARBA00034000"/>
    </source>
</evidence>
<evidence type="ECO:0000256" key="21">
    <source>
        <dbReference type="ARBA" id="ARBA00049902"/>
    </source>
</evidence>
<evidence type="ECO:0000256" key="27">
    <source>
        <dbReference type="SAM" id="Phobius"/>
    </source>
</evidence>
<name>A0A345P4K7_9GAMM</name>
<comment type="catalytic activity">
    <reaction evidence="21">
        <text>[GlcNAc-(1-&gt;4)-Mur2Ac(oyl-L-Ala-gamma-D-Glu-L-Lys-D-Ala-D-Ala)](n)-di-trans,octa-cis-undecaprenyl diphosphate + beta-D-GlcNAc-(1-&gt;4)-Mur2Ac(oyl-L-Ala-gamma-D-Glu-L-Lys-D-Ala-D-Ala)-di-trans,octa-cis-undecaprenyl diphosphate = [GlcNAc-(1-&gt;4)-Mur2Ac(oyl-L-Ala-gamma-D-Glu-L-Lys-D-Ala-D-Ala)](n+1)-di-trans,octa-cis-undecaprenyl diphosphate + di-trans,octa-cis-undecaprenyl diphosphate + H(+)</text>
        <dbReference type="Rhea" id="RHEA:23708"/>
        <dbReference type="Rhea" id="RHEA-COMP:9602"/>
        <dbReference type="Rhea" id="RHEA-COMP:9603"/>
        <dbReference type="ChEBI" id="CHEBI:15378"/>
        <dbReference type="ChEBI" id="CHEBI:58405"/>
        <dbReference type="ChEBI" id="CHEBI:60033"/>
        <dbReference type="ChEBI" id="CHEBI:78435"/>
        <dbReference type="EC" id="2.4.99.28"/>
    </reaction>
</comment>
<evidence type="ECO:0000256" key="13">
    <source>
        <dbReference type="ARBA" id="ARBA00022960"/>
    </source>
</evidence>
<evidence type="ECO:0000313" key="32">
    <source>
        <dbReference type="Proteomes" id="UP000253940"/>
    </source>
</evidence>
<dbReference type="InterPro" id="IPR036950">
    <property type="entry name" value="PBP_transglycosylase"/>
</dbReference>
<evidence type="ECO:0000256" key="11">
    <source>
        <dbReference type="ARBA" id="ARBA00022679"/>
    </source>
</evidence>
<feature type="domain" description="Penicillin-binding protein transpeptidase" evidence="28">
    <location>
        <begin position="423"/>
        <end position="662"/>
    </location>
</feature>
<feature type="compositionally biased region" description="Polar residues" evidence="26">
    <location>
        <begin position="762"/>
        <end position="778"/>
    </location>
</feature>
<dbReference type="InterPro" id="IPR028166">
    <property type="entry name" value="UB2H"/>
</dbReference>
<sequence>MPNQNNGFVIIGLIILVVIAVVLIGLGIYVARLDSVVRTKFEGQRWEIPAKVYARPLELYVGATVDKKGIKDELELLGYKSSDGYQTSGTYTDSANTLFIHTRGFNFGTSKEPEQVLKVQFATTSANNGIADIQSTQPNTTGVARLEPVLIGGIYPRINEDRVLIKLSETPQSLVDALIATEDRSFYQHHGVSIRGLGRALLSNATGGARQGGSTLTQQLVKNFYLTNERTLKRKATEAVMALLLESHYSKSEILETYLNEINLGQNGNRSINGFGLASQFYFGQPIQELKLNQVALLVGLVKGPSEYNPWRHPEASLARRNVVLQNMLDQGKITQEQYQSAHDMPLGIVEKPTAGQSLYPDFLDMVRRQLRLEYQETDLTSDGLQIFTTLDPRVQNAADAAFAETLNKIVKSNPKRLTGLQGAVLVGNPQNGEILAVVGGSGLFTGYNRALDARRQVGSLFKPAVYLTALASGRYNLASLVDDGPVNITGAGMSNWQPKNYDLQDHGVVSLTDALAHSYNQATVNLGMQLGVPQVVGTLKDLGINATLPTYPSVLLGAANLAPLDILNMYGTIASDGFQHPPRAIISVIKATGEPLQRYGLSMRQSVDPAPTYLLNYAMQQVVKSGTAQAANRTLSPALNLAGKTGTTNDLRDSWFAGYSGNYVSVVWVGQDDNRPTGLSGASGALPIWINLMSRLKLTPVELAQPDGVVWQWVDAASGQVSAEGCPGATYIPMLRTTLPSQISPCGQEKIDQLQQSQNNTDMYSTPVMSSNNGTLNTTPAPTVSTPAAPPVPAPRTPPRQTSAIDRAMESF</sequence>
<dbReference type="InterPro" id="IPR001264">
    <property type="entry name" value="Glyco_trans_51"/>
</dbReference>
<evidence type="ECO:0000256" key="17">
    <source>
        <dbReference type="ARBA" id="ARBA00023268"/>
    </source>
</evidence>
<evidence type="ECO:0000256" key="22">
    <source>
        <dbReference type="ARBA" id="ARBA00060592"/>
    </source>
</evidence>
<dbReference type="InterPro" id="IPR023346">
    <property type="entry name" value="Lysozyme-like_dom_sf"/>
</dbReference>
<dbReference type="PANTHER" id="PTHR32282:SF11">
    <property type="entry name" value="PENICILLIN-BINDING PROTEIN 1B"/>
    <property type="match status" value="1"/>
</dbReference>
<evidence type="ECO:0000256" key="3">
    <source>
        <dbReference type="ARBA" id="ARBA00004752"/>
    </source>
</evidence>
<dbReference type="InterPro" id="IPR011813">
    <property type="entry name" value="PBP_1b"/>
</dbReference>
<dbReference type="PIRSF" id="PIRSF002799">
    <property type="entry name" value="PBP_1b"/>
    <property type="match status" value="1"/>
</dbReference>
<evidence type="ECO:0000256" key="7">
    <source>
        <dbReference type="ARBA" id="ARBA00022475"/>
    </source>
</evidence>
<evidence type="ECO:0000259" key="28">
    <source>
        <dbReference type="Pfam" id="PF00905"/>
    </source>
</evidence>
<comment type="pathway">
    <text evidence="3 24">Cell wall biogenesis; peptidoglycan biosynthesis.</text>
</comment>
<keyword evidence="10 24" id="KW-0328">Glycosyltransferase</keyword>
<dbReference type="GO" id="GO:0006508">
    <property type="term" value="P:proteolysis"/>
    <property type="evidence" value="ECO:0007669"/>
    <property type="project" value="UniProtKB-KW"/>
</dbReference>
<evidence type="ECO:0000256" key="24">
    <source>
        <dbReference type="PIRNR" id="PIRNR002799"/>
    </source>
</evidence>
<proteinExistence type="inferred from homology"/>
<comment type="function">
    <text evidence="1 24">Cell wall formation. Synthesis of cross-linked peptidoglycan from the lipid intermediates. The enzyme has a penicillin-insensitive transglycosylase N-terminal domain (formation of linear glycan strands) and a penicillin-sensitive transpeptidase C-terminal domain (cross-linking of the peptide subunits).</text>
</comment>
<keyword evidence="14 24" id="KW-0573">Peptidoglycan synthesis</keyword>
<evidence type="ECO:0000256" key="12">
    <source>
        <dbReference type="ARBA" id="ARBA00022801"/>
    </source>
</evidence>
<dbReference type="GO" id="GO:0008658">
    <property type="term" value="F:penicillin binding"/>
    <property type="evidence" value="ECO:0007669"/>
    <property type="project" value="UniProtKB-UniRule"/>
</dbReference>
<evidence type="ECO:0000256" key="26">
    <source>
        <dbReference type="SAM" id="MobiDB-lite"/>
    </source>
</evidence>
<dbReference type="NCBIfam" id="TIGR02071">
    <property type="entry name" value="PBP_1b"/>
    <property type="match status" value="1"/>
</dbReference>
<keyword evidence="7" id="KW-1003">Cell membrane</keyword>
<feature type="compositionally biased region" description="Low complexity" evidence="26">
    <location>
        <begin position="779"/>
        <end position="788"/>
    </location>
</feature>
<evidence type="ECO:0000256" key="15">
    <source>
        <dbReference type="ARBA" id="ARBA00023136"/>
    </source>
</evidence>
<evidence type="ECO:0000256" key="9">
    <source>
        <dbReference type="ARBA" id="ARBA00022670"/>
    </source>
</evidence>
<comment type="pathway">
    <text evidence="22">Glycan biosynthesis.</text>
</comment>
<accession>A0A345P4K7</accession>
<evidence type="ECO:0000313" key="31">
    <source>
        <dbReference type="EMBL" id="AXI02216.1"/>
    </source>
</evidence>
<feature type="compositionally biased region" description="Pro residues" evidence="26">
    <location>
        <begin position="789"/>
        <end position="799"/>
    </location>
</feature>
<dbReference type="KEGG" id="mbah:HYN46_04765"/>
<dbReference type="AlphaFoldDB" id="A0A345P4K7"/>
<evidence type="ECO:0000256" key="1">
    <source>
        <dbReference type="ARBA" id="ARBA00002624"/>
    </source>
</evidence>
<dbReference type="UniPathway" id="UPA00219"/>
<keyword evidence="27" id="KW-0812">Transmembrane</keyword>
<comment type="catalytic activity">
    <reaction evidence="20">
        <text>Preferential cleavage: (Ac)2-L-Lys-D-Ala-|-D-Ala. Also transpeptidation of peptidyl-alanyl moieties that are N-acyl substituents of D-alanine.</text>
        <dbReference type="EC" id="3.4.16.4"/>
    </reaction>
</comment>
<evidence type="ECO:0000256" key="16">
    <source>
        <dbReference type="ARBA" id="ARBA00023251"/>
    </source>
</evidence>
<dbReference type="Gene3D" id="1.10.3810.10">
    <property type="entry name" value="Biosynthetic peptidoglycan transglycosylase-like"/>
    <property type="match status" value="1"/>
</dbReference>
<keyword evidence="11 24" id="KW-0808">Transferase</keyword>
<dbReference type="NCBIfam" id="TIGR02074">
    <property type="entry name" value="PBP_1a_fam"/>
    <property type="match status" value="1"/>
</dbReference>
<feature type="active site" description="Proton donor; for transglycosylase activity" evidence="25">
    <location>
        <position position="182"/>
    </location>
</feature>